<feature type="transmembrane region" description="Helical" evidence="13">
    <location>
        <begin position="17"/>
        <end position="38"/>
    </location>
</feature>
<keyword evidence="16" id="KW-1185">Reference proteome</keyword>
<keyword evidence="10" id="KW-0408">Iron</keyword>
<keyword evidence="4" id="KW-1003">Cell membrane</keyword>
<dbReference type="AlphaFoldDB" id="A0A1I1Y3D3"/>
<gene>
    <name evidence="15" type="ORF">SAMN04515678_106274</name>
</gene>
<keyword evidence="6 13" id="KW-0812">Transmembrane</keyword>
<dbReference type="Gene3D" id="2.40.128.110">
    <property type="entry name" value="Lipid/polyisoprenoid-binding, YceI-like"/>
    <property type="match status" value="1"/>
</dbReference>
<feature type="transmembrane region" description="Helical" evidence="13">
    <location>
        <begin position="97"/>
        <end position="127"/>
    </location>
</feature>
<dbReference type="SMART" id="SM00867">
    <property type="entry name" value="YceI"/>
    <property type="match status" value="1"/>
</dbReference>
<keyword evidence="8" id="KW-0249">Electron transport</keyword>
<comment type="similarity">
    <text evidence="12">Belongs to the cytochrome b561 family.</text>
</comment>
<organism evidence="15 16">
    <name type="scientific">Roseivivax sediminis</name>
    <dbReference type="NCBI Taxonomy" id="936889"/>
    <lineage>
        <taxon>Bacteria</taxon>
        <taxon>Pseudomonadati</taxon>
        <taxon>Pseudomonadota</taxon>
        <taxon>Alphaproteobacteria</taxon>
        <taxon>Rhodobacterales</taxon>
        <taxon>Roseobacteraceae</taxon>
        <taxon>Roseivivax</taxon>
    </lineage>
</organism>
<protein>
    <submittedName>
        <fullName evidence="15">Cytochrome b561</fullName>
    </submittedName>
</protein>
<keyword evidence="11 13" id="KW-0472">Membrane</keyword>
<keyword evidence="5" id="KW-0349">Heme</keyword>
<dbReference type="GO" id="GO:0022904">
    <property type="term" value="P:respiratory electron transport chain"/>
    <property type="evidence" value="ECO:0007669"/>
    <property type="project" value="InterPro"/>
</dbReference>
<dbReference type="PANTHER" id="PTHR30529:SF7">
    <property type="entry name" value="CYTOCHROME B561 BACTERIAL_NI-HYDROGENASE DOMAIN-CONTAINING PROTEIN"/>
    <property type="match status" value="1"/>
</dbReference>
<evidence type="ECO:0000256" key="6">
    <source>
        <dbReference type="ARBA" id="ARBA00022692"/>
    </source>
</evidence>
<dbReference type="Pfam" id="PF01292">
    <property type="entry name" value="Ni_hydr_CYTB"/>
    <property type="match status" value="1"/>
</dbReference>
<feature type="transmembrane region" description="Helical" evidence="13">
    <location>
        <begin position="147"/>
        <end position="169"/>
    </location>
</feature>
<evidence type="ECO:0000256" key="9">
    <source>
        <dbReference type="ARBA" id="ARBA00022989"/>
    </source>
</evidence>
<dbReference type="OrthoDB" id="1247465at2"/>
<keyword evidence="3" id="KW-0813">Transport</keyword>
<name>A0A1I1Y3D3_9RHOB</name>
<dbReference type="GO" id="GO:0046872">
    <property type="term" value="F:metal ion binding"/>
    <property type="evidence" value="ECO:0007669"/>
    <property type="project" value="UniProtKB-KW"/>
</dbReference>
<proteinExistence type="inferred from homology"/>
<dbReference type="Gene3D" id="1.20.950.20">
    <property type="entry name" value="Transmembrane di-heme cytochromes, Chain C"/>
    <property type="match status" value="1"/>
</dbReference>
<feature type="transmembrane region" description="Helical" evidence="13">
    <location>
        <begin position="58"/>
        <end position="76"/>
    </location>
</feature>
<feature type="domain" description="Lipid/polyisoprenoid-binding YceI-like" evidence="14">
    <location>
        <begin position="241"/>
        <end position="395"/>
    </location>
</feature>
<dbReference type="GO" id="GO:0020037">
    <property type="term" value="F:heme binding"/>
    <property type="evidence" value="ECO:0007669"/>
    <property type="project" value="TreeGrafter"/>
</dbReference>
<reference evidence="15 16" key="1">
    <citation type="submission" date="2016-10" db="EMBL/GenBank/DDBJ databases">
        <authorList>
            <person name="Varghese N."/>
            <person name="Submissions S."/>
        </authorList>
    </citation>
    <scope>NUCLEOTIDE SEQUENCE [LARGE SCALE GENOMIC DNA]</scope>
    <source>
        <strain evidence="16">YIM D21,KCTC 23444,ACCC 10710</strain>
    </source>
</reference>
<comment type="subcellular location">
    <subcellularLocation>
        <location evidence="2">Cell membrane</location>
        <topology evidence="2">Multi-pass membrane protein</topology>
    </subcellularLocation>
</comment>
<evidence type="ECO:0000256" key="5">
    <source>
        <dbReference type="ARBA" id="ARBA00022617"/>
    </source>
</evidence>
<evidence type="ECO:0000256" key="12">
    <source>
        <dbReference type="ARBA" id="ARBA00037975"/>
    </source>
</evidence>
<dbReference type="InterPro" id="IPR007372">
    <property type="entry name" value="Lipid/polyisoprenoid-bd_YceI"/>
</dbReference>
<evidence type="ECO:0000313" key="15">
    <source>
        <dbReference type="EMBL" id="SFE14225.1"/>
    </source>
</evidence>
<sequence>MAATNAADHYGAVTKTLHWATALGIIANLALGLAAVWVPTDPGSALTVKTTLFSIHKTLGVTLFFLALARILWALTQPKPAPLHPERPAETLAAETVHWLLYGSLVAVPLAGWIGHAASEGFAPIWWPLGQGLPLVPASPALAEGAWAVHVVLVWVLAGSIALHVAGALKHHLVDGDATLRRMLPGRTRAGGTAGRPGHALPAGLAVLVWAAAFGTGAALGTFRSDAAAPPAPALEAVASDWQVQDGTLAIAVTQMNDEVTGTFNDWTADITFEDRDSPGRAGSVTVEIAVGSLTIGSVTKQATGPDFLAAEAHPRATFAADILRTEDGWVAEGTLSLKGSEVRVQLPFDLELEDDTARMSGSTTLDRLAYDVGTGTSESQVGRNVRVDVSLTAERAAGD</sequence>
<evidence type="ECO:0000313" key="16">
    <source>
        <dbReference type="Proteomes" id="UP000325289"/>
    </source>
</evidence>
<dbReference type="InterPro" id="IPR011577">
    <property type="entry name" value="Cyt_b561_bac/Ni-Hgenase"/>
</dbReference>
<evidence type="ECO:0000256" key="11">
    <source>
        <dbReference type="ARBA" id="ARBA00023136"/>
    </source>
</evidence>
<dbReference type="Pfam" id="PF04264">
    <property type="entry name" value="YceI"/>
    <property type="match status" value="1"/>
</dbReference>
<evidence type="ECO:0000256" key="4">
    <source>
        <dbReference type="ARBA" id="ARBA00022475"/>
    </source>
</evidence>
<dbReference type="InterPro" id="IPR036761">
    <property type="entry name" value="TTHA0802/YceI-like_sf"/>
</dbReference>
<dbReference type="PANTHER" id="PTHR30529">
    <property type="entry name" value="CYTOCHROME B561"/>
    <property type="match status" value="1"/>
</dbReference>
<dbReference type="SUPFAM" id="SSF81342">
    <property type="entry name" value="Transmembrane di-heme cytochromes"/>
    <property type="match status" value="1"/>
</dbReference>
<dbReference type="Proteomes" id="UP000325289">
    <property type="component" value="Unassembled WGS sequence"/>
</dbReference>
<dbReference type="InterPro" id="IPR016174">
    <property type="entry name" value="Di-haem_cyt_TM"/>
</dbReference>
<dbReference type="GO" id="GO:0009055">
    <property type="term" value="F:electron transfer activity"/>
    <property type="evidence" value="ECO:0007669"/>
    <property type="project" value="InterPro"/>
</dbReference>
<evidence type="ECO:0000256" key="1">
    <source>
        <dbReference type="ARBA" id="ARBA00001970"/>
    </source>
</evidence>
<comment type="cofactor">
    <cofactor evidence="1">
        <name>heme b</name>
        <dbReference type="ChEBI" id="CHEBI:60344"/>
    </cofactor>
</comment>
<evidence type="ECO:0000256" key="2">
    <source>
        <dbReference type="ARBA" id="ARBA00004651"/>
    </source>
</evidence>
<keyword evidence="7" id="KW-0479">Metal-binding</keyword>
<evidence type="ECO:0000256" key="13">
    <source>
        <dbReference type="SAM" id="Phobius"/>
    </source>
</evidence>
<evidence type="ECO:0000256" key="10">
    <source>
        <dbReference type="ARBA" id="ARBA00023004"/>
    </source>
</evidence>
<evidence type="ECO:0000256" key="3">
    <source>
        <dbReference type="ARBA" id="ARBA00022448"/>
    </source>
</evidence>
<accession>A0A1I1Y3D3</accession>
<dbReference type="SUPFAM" id="SSF101874">
    <property type="entry name" value="YceI-like"/>
    <property type="match status" value="1"/>
</dbReference>
<evidence type="ECO:0000256" key="8">
    <source>
        <dbReference type="ARBA" id="ARBA00022982"/>
    </source>
</evidence>
<dbReference type="RefSeq" id="WP_149756089.1">
    <property type="nucleotide sequence ID" value="NZ_FOMS01000006.1"/>
</dbReference>
<keyword evidence="9 13" id="KW-1133">Transmembrane helix</keyword>
<dbReference type="InterPro" id="IPR052168">
    <property type="entry name" value="Cytochrome_b561_oxidase"/>
</dbReference>
<evidence type="ECO:0000256" key="7">
    <source>
        <dbReference type="ARBA" id="ARBA00022723"/>
    </source>
</evidence>
<dbReference type="EMBL" id="FOMS01000006">
    <property type="protein sequence ID" value="SFE14225.1"/>
    <property type="molecule type" value="Genomic_DNA"/>
</dbReference>
<evidence type="ECO:0000259" key="14">
    <source>
        <dbReference type="SMART" id="SM00867"/>
    </source>
</evidence>
<dbReference type="GO" id="GO:0005886">
    <property type="term" value="C:plasma membrane"/>
    <property type="evidence" value="ECO:0007669"/>
    <property type="project" value="UniProtKB-SubCell"/>
</dbReference>